<evidence type="ECO:0000313" key="3">
    <source>
        <dbReference type="EMBL" id="KAI5440767.1"/>
    </source>
</evidence>
<sequence length="207" mass="24488">MSPLLLQFAKLDYNIVQSIYQEELKYSSRWWDRTVRGGRLSFARDRIVENYIWTVGTIFNPNSGYFRKVVTKVVALITLIDDVYDVYGTLEDLELFTQAIERWDLNRLDSLPEYMKMCFEPLYTFVSEVGSEIQNKSGHDITPHLKKAWTDQCKTYMIEARWYHSGYTPSLEEYLENAWISIGTSNILIHGYFLTQHGFKMRKTWFA</sequence>
<protein>
    <recommendedName>
        <fullName evidence="2">Terpene synthase metal-binding domain-containing protein</fullName>
    </recommendedName>
</protein>
<dbReference type="GO" id="GO:0016114">
    <property type="term" value="P:terpenoid biosynthetic process"/>
    <property type="evidence" value="ECO:0007669"/>
    <property type="project" value="InterPro"/>
</dbReference>
<name>A0A9D5B9K3_PEA</name>
<dbReference type="Proteomes" id="UP001058974">
    <property type="component" value="Chromosome 1"/>
</dbReference>
<dbReference type="PANTHER" id="PTHR31225:SF244">
    <property type="entry name" value="1,8-CINEOLE SYNTHASE 1, CHLOROPLASTIC-RELATED"/>
    <property type="match status" value="1"/>
</dbReference>
<dbReference type="AlphaFoldDB" id="A0A9D5B9K3"/>
<dbReference type="PANTHER" id="PTHR31225">
    <property type="entry name" value="OS04G0344100 PROTEIN-RELATED"/>
    <property type="match status" value="1"/>
</dbReference>
<dbReference type="InterPro" id="IPR050148">
    <property type="entry name" value="Terpene_synthase-like"/>
</dbReference>
<dbReference type="GO" id="GO:0010333">
    <property type="term" value="F:terpene synthase activity"/>
    <property type="evidence" value="ECO:0007669"/>
    <property type="project" value="InterPro"/>
</dbReference>
<dbReference type="SFLD" id="SFLDS00005">
    <property type="entry name" value="Isoprenoid_Synthase_Type_I"/>
    <property type="match status" value="1"/>
</dbReference>
<dbReference type="InterPro" id="IPR008949">
    <property type="entry name" value="Isoprenoid_synthase_dom_sf"/>
</dbReference>
<keyword evidence="1" id="KW-0479">Metal-binding</keyword>
<accession>A0A9D5B9K3</accession>
<feature type="domain" description="Terpene synthase metal-binding" evidence="2">
    <location>
        <begin position="39"/>
        <end position="199"/>
    </location>
</feature>
<comment type="caution">
    <text evidence="3">The sequence shown here is derived from an EMBL/GenBank/DDBJ whole genome shotgun (WGS) entry which is preliminary data.</text>
</comment>
<dbReference type="InterPro" id="IPR034741">
    <property type="entry name" value="Terpene_cyclase-like_1_C"/>
</dbReference>
<organism evidence="3 4">
    <name type="scientific">Pisum sativum</name>
    <name type="common">Garden pea</name>
    <name type="synonym">Lathyrus oleraceus</name>
    <dbReference type="NCBI Taxonomy" id="3888"/>
    <lineage>
        <taxon>Eukaryota</taxon>
        <taxon>Viridiplantae</taxon>
        <taxon>Streptophyta</taxon>
        <taxon>Embryophyta</taxon>
        <taxon>Tracheophyta</taxon>
        <taxon>Spermatophyta</taxon>
        <taxon>Magnoliopsida</taxon>
        <taxon>eudicotyledons</taxon>
        <taxon>Gunneridae</taxon>
        <taxon>Pentapetalae</taxon>
        <taxon>rosids</taxon>
        <taxon>fabids</taxon>
        <taxon>Fabales</taxon>
        <taxon>Fabaceae</taxon>
        <taxon>Papilionoideae</taxon>
        <taxon>50 kb inversion clade</taxon>
        <taxon>NPAAA clade</taxon>
        <taxon>Hologalegina</taxon>
        <taxon>IRL clade</taxon>
        <taxon>Fabeae</taxon>
        <taxon>Lathyrus</taxon>
    </lineage>
</organism>
<proteinExistence type="predicted"/>
<dbReference type="SFLD" id="SFLDG01019">
    <property type="entry name" value="Terpene_Cyclase_Like_1_C_Termi"/>
    <property type="match status" value="1"/>
</dbReference>
<dbReference type="EMBL" id="JAMSHJ010000001">
    <property type="protein sequence ID" value="KAI5440767.1"/>
    <property type="molecule type" value="Genomic_DNA"/>
</dbReference>
<reference evidence="3 4" key="1">
    <citation type="journal article" date="2022" name="Nat. Genet.">
        <title>Improved pea reference genome and pan-genome highlight genomic features and evolutionary characteristics.</title>
        <authorList>
            <person name="Yang T."/>
            <person name="Liu R."/>
            <person name="Luo Y."/>
            <person name="Hu S."/>
            <person name="Wang D."/>
            <person name="Wang C."/>
            <person name="Pandey M.K."/>
            <person name="Ge S."/>
            <person name="Xu Q."/>
            <person name="Li N."/>
            <person name="Li G."/>
            <person name="Huang Y."/>
            <person name="Saxena R.K."/>
            <person name="Ji Y."/>
            <person name="Li M."/>
            <person name="Yan X."/>
            <person name="He Y."/>
            <person name="Liu Y."/>
            <person name="Wang X."/>
            <person name="Xiang C."/>
            <person name="Varshney R.K."/>
            <person name="Ding H."/>
            <person name="Gao S."/>
            <person name="Zong X."/>
        </authorList>
    </citation>
    <scope>NUCLEOTIDE SEQUENCE [LARGE SCALE GENOMIC DNA]</scope>
    <source>
        <strain evidence="3 4">cv. Zhongwan 6</strain>
    </source>
</reference>
<dbReference type="Gene3D" id="1.10.600.10">
    <property type="entry name" value="Farnesyl Diphosphate Synthase"/>
    <property type="match status" value="1"/>
</dbReference>
<dbReference type="GO" id="GO:0000287">
    <property type="term" value="F:magnesium ion binding"/>
    <property type="evidence" value="ECO:0007669"/>
    <property type="project" value="InterPro"/>
</dbReference>
<evidence type="ECO:0000259" key="2">
    <source>
        <dbReference type="Pfam" id="PF03936"/>
    </source>
</evidence>
<dbReference type="Gramene" id="Psat01G0029500-T1">
    <property type="protein sequence ID" value="KAI5440767.1"/>
    <property type="gene ID" value="KIW84_010295"/>
</dbReference>
<dbReference type="Pfam" id="PF03936">
    <property type="entry name" value="Terpene_synth_C"/>
    <property type="match status" value="1"/>
</dbReference>
<evidence type="ECO:0000313" key="4">
    <source>
        <dbReference type="Proteomes" id="UP001058974"/>
    </source>
</evidence>
<gene>
    <name evidence="3" type="ORF">KIW84_010295</name>
</gene>
<keyword evidence="4" id="KW-1185">Reference proteome</keyword>
<evidence type="ECO:0000256" key="1">
    <source>
        <dbReference type="ARBA" id="ARBA00022723"/>
    </source>
</evidence>
<dbReference type="InterPro" id="IPR005630">
    <property type="entry name" value="Terpene_synthase_metal-bd"/>
</dbReference>
<dbReference type="SUPFAM" id="SSF48576">
    <property type="entry name" value="Terpenoid synthases"/>
    <property type="match status" value="1"/>
</dbReference>